<dbReference type="Proteomes" id="UP001595607">
    <property type="component" value="Unassembled WGS sequence"/>
</dbReference>
<sequence>MSPLRIPRDRADNFTADAAAKRAEFLREQTGADLPHVTASSVDLALLKFNTESLSAVVHGDWLSSHDELGRNRP</sequence>
<evidence type="ECO:0000313" key="1">
    <source>
        <dbReference type="EMBL" id="MFC3303338.1"/>
    </source>
</evidence>
<reference evidence="2" key="1">
    <citation type="journal article" date="2019" name="Int. J. Syst. Evol. Microbiol.">
        <title>The Global Catalogue of Microorganisms (GCM) 10K type strain sequencing project: providing services to taxonomists for standard genome sequencing and annotation.</title>
        <authorList>
            <consortium name="The Broad Institute Genomics Platform"/>
            <consortium name="The Broad Institute Genome Sequencing Center for Infectious Disease"/>
            <person name="Wu L."/>
            <person name="Ma J."/>
        </authorList>
    </citation>
    <scope>NUCLEOTIDE SEQUENCE [LARGE SCALE GENOMIC DNA]</scope>
    <source>
        <strain evidence="2">KCTC 22245</strain>
    </source>
</reference>
<dbReference type="RefSeq" id="WP_189575808.1">
    <property type="nucleotide sequence ID" value="NZ_BMXU01000002.1"/>
</dbReference>
<organism evidence="1 2">
    <name type="scientific">Parvularcula lutaonensis</name>
    <dbReference type="NCBI Taxonomy" id="491923"/>
    <lineage>
        <taxon>Bacteria</taxon>
        <taxon>Pseudomonadati</taxon>
        <taxon>Pseudomonadota</taxon>
        <taxon>Alphaproteobacteria</taxon>
        <taxon>Parvularculales</taxon>
        <taxon>Parvularculaceae</taxon>
        <taxon>Parvularcula</taxon>
    </lineage>
</organism>
<keyword evidence="2" id="KW-1185">Reference proteome</keyword>
<protein>
    <submittedName>
        <fullName evidence="1">Uncharacterized protein</fullName>
    </submittedName>
</protein>
<evidence type="ECO:0000313" key="2">
    <source>
        <dbReference type="Proteomes" id="UP001595607"/>
    </source>
</evidence>
<dbReference type="EMBL" id="JBHRVA010000003">
    <property type="protein sequence ID" value="MFC3303338.1"/>
    <property type="molecule type" value="Genomic_DNA"/>
</dbReference>
<accession>A0ABV7ME53</accession>
<name>A0ABV7ME53_9PROT</name>
<comment type="caution">
    <text evidence="1">The sequence shown here is derived from an EMBL/GenBank/DDBJ whole genome shotgun (WGS) entry which is preliminary data.</text>
</comment>
<proteinExistence type="predicted"/>
<gene>
    <name evidence="1" type="ORF">ACFONP_11415</name>
</gene>